<dbReference type="EMBL" id="CP136890">
    <property type="protein sequence ID" value="WOK92749.1"/>
    <property type="molecule type" value="Genomic_DNA"/>
</dbReference>
<keyword evidence="2" id="KW-1185">Reference proteome</keyword>
<proteinExistence type="predicted"/>
<evidence type="ECO:0000313" key="1">
    <source>
        <dbReference type="EMBL" id="WOK92749.1"/>
    </source>
</evidence>
<name>A0AAQ3JMI2_9LILI</name>
<sequence length="153" mass="17230">MSWKLECKVAPFVAPDDVDLEDQHDEHRAENPCNKHLVDGFRATDCPFQSDAKRSLARRLSQQGCNMKKLAVHEQGGRSSAPTRRKLRPEVWGPAIRVCSAPPPLRCGDRRLGVAADVLFSTSLLKAWDLRHRSYLGSHVGQAMRRTMLETVE</sequence>
<gene>
    <name evidence="1" type="ORF">Cni_G01440</name>
</gene>
<accession>A0AAQ3JMI2</accession>
<protein>
    <submittedName>
        <fullName evidence="1">Uncharacterized protein</fullName>
    </submittedName>
</protein>
<reference evidence="1 2" key="1">
    <citation type="submission" date="2023-10" db="EMBL/GenBank/DDBJ databases">
        <title>Chromosome-scale genome assembly provides insights into flower coloration mechanisms of Canna indica.</title>
        <authorList>
            <person name="Li C."/>
        </authorList>
    </citation>
    <scope>NUCLEOTIDE SEQUENCE [LARGE SCALE GENOMIC DNA]</scope>
    <source>
        <tissue evidence="1">Flower</tissue>
    </source>
</reference>
<dbReference type="Proteomes" id="UP001327560">
    <property type="component" value="Chromosome 1"/>
</dbReference>
<organism evidence="1 2">
    <name type="scientific">Canna indica</name>
    <name type="common">Indian-shot</name>
    <dbReference type="NCBI Taxonomy" id="4628"/>
    <lineage>
        <taxon>Eukaryota</taxon>
        <taxon>Viridiplantae</taxon>
        <taxon>Streptophyta</taxon>
        <taxon>Embryophyta</taxon>
        <taxon>Tracheophyta</taxon>
        <taxon>Spermatophyta</taxon>
        <taxon>Magnoliopsida</taxon>
        <taxon>Liliopsida</taxon>
        <taxon>Zingiberales</taxon>
        <taxon>Cannaceae</taxon>
        <taxon>Canna</taxon>
    </lineage>
</organism>
<dbReference type="AlphaFoldDB" id="A0AAQ3JMI2"/>
<evidence type="ECO:0000313" key="2">
    <source>
        <dbReference type="Proteomes" id="UP001327560"/>
    </source>
</evidence>